<organism evidence="1 2">
    <name type="scientific">Funneliformis mosseae</name>
    <name type="common">Endomycorrhizal fungus</name>
    <name type="synonym">Glomus mosseae</name>
    <dbReference type="NCBI Taxonomy" id="27381"/>
    <lineage>
        <taxon>Eukaryota</taxon>
        <taxon>Fungi</taxon>
        <taxon>Fungi incertae sedis</taxon>
        <taxon>Mucoromycota</taxon>
        <taxon>Glomeromycotina</taxon>
        <taxon>Glomeromycetes</taxon>
        <taxon>Glomerales</taxon>
        <taxon>Glomeraceae</taxon>
        <taxon>Funneliformis</taxon>
    </lineage>
</organism>
<accession>A0A9N9HM65</accession>
<dbReference type="Proteomes" id="UP000789375">
    <property type="component" value="Unassembled WGS sequence"/>
</dbReference>
<comment type="caution">
    <text evidence="1">The sequence shown here is derived from an EMBL/GenBank/DDBJ whole genome shotgun (WGS) entry which is preliminary data.</text>
</comment>
<keyword evidence="2" id="KW-1185">Reference proteome</keyword>
<feature type="non-terminal residue" evidence="1">
    <location>
        <position position="44"/>
    </location>
</feature>
<protein>
    <submittedName>
        <fullName evidence="1">12172_t:CDS:1</fullName>
    </submittedName>
</protein>
<evidence type="ECO:0000313" key="2">
    <source>
        <dbReference type="Proteomes" id="UP000789375"/>
    </source>
</evidence>
<name>A0A9N9HM65_FUNMO</name>
<gene>
    <name evidence="1" type="ORF">FMOSSE_LOCUS13458</name>
</gene>
<dbReference type="AlphaFoldDB" id="A0A9N9HM65"/>
<dbReference type="EMBL" id="CAJVPP010008006">
    <property type="protein sequence ID" value="CAG8693432.1"/>
    <property type="molecule type" value="Genomic_DNA"/>
</dbReference>
<reference evidence="1" key="1">
    <citation type="submission" date="2021-06" db="EMBL/GenBank/DDBJ databases">
        <authorList>
            <person name="Kallberg Y."/>
            <person name="Tangrot J."/>
            <person name="Rosling A."/>
        </authorList>
    </citation>
    <scope>NUCLEOTIDE SEQUENCE</scope>
    <source>
        <strain evidence="1">87-6 pot B 2015</strain>
    </source>
</reference>
<evidence type="ECO:0000313" key="1">
    <source>
        <dbReference type="EMBL" id="CAG8693432.1"/>
    </source>
</evidence>
<sequence length="44" mass="5113">MSFHSFSFTPYFHIEDEYDGINNFDPSGTSEDTFNLLADDTQLF</sequence>
<proteinExistence type="predicted"/>